<dbReference type="EMBL" id="QJKB01000001">
    <property type="protein sequence ID" value="PXX46958.1"/>
    <property type="molecule type" value="Genomic_DNA"/>
</dbReference>
<dbReference type="OrthoDB" id="8526848at2"/>
<sequence>MSKVDAKIRHITKSDANVFAELGFPPNEAKRYLAESRAQIQHTRCTQDSVAGEVDAIGHEIIIPDEIR</sequence>
<organism evidence="1 2">
    <name type="scientific">Undibacterium pigrum</name>
    <dbReference type="NCBI Taxonomy" id="401470"/>
    <lineage>
        <taxon>Bacteria</taxon>
        <taxon>Pseudomonadati</taxon>
        <taxon>Pseudomonadota</taxon>
        <taxon>Betaproteobacteria</taxon>
        <taxon>Burkholderiales</taxon>
        <taxon>Oxalobacteraceae</taxon>
        <taxon>Undibacterium</taxon>
    </lineage>
</organism>
<dbReference type="RefSeq" id="WP_110253390.1">
    <property type="nucleotide sequence ID" value="NZ_QJKB01000001.1"/>
</dbReference>
<accession>A0A318JBL3</accession>
<keyword evidence="2" id="KW-1185">Reference proteome</keyword>
<gene>
    <name evidence="1" type="ORF">DFR42_101534</name>
</gene>
<comment type="caution">
    <text evidence="1">The sequence shown here is derived from an EMBL/GenBank/DDBJ whole genome shotgun (WGS) entry which is preliminary data.</text>
</comment>
<dbReference type="Proteomes" id="UP000247792">
    <property type="component" value="Unassembled WGS sequence"/>
</dbReference>
<dbReference type="AlphaFoldDB" id="A0A318JBL3"/>
<protein>
    <submittedName>
        <fullName evidence="1">Uncharacterized protein</fullName>
    </submittedName>
</protein>
<proteinExistence type="predicted"/>
<evidence type="ECO:0000313" key="1">
    <source>
        <dbReference type="EMBL" id="PXX46958.1"/>
    </source>
</evidence>
<reference evidence="1 2" key="1">
    <citation type="submission" date="2018-05" db="EMBL/GenBank/DDBJ databases">
        <title>Genomic Encyclopedia of Type Strains, Phase IV (KMG-IV): sequencing the most valuable type-strain genomes for metagenomic binning, comparative biology and taxonomic classification.</title>
        <authorList>
            <person name="Goeker M."/>
        </authorList>
    </citation>
    <scope>NUCLEOTIDE SEQUENCE [LARGE SCALE GENOMIC DNA]</scope>
    <source>
        <strain evidence="1 2">DSM 19792</strain>
    </source>
</reference>
<evidence type="ECO:0000313" key="2">
    <source>
        <dbReference type="Proteomes" id="UP000247792"/>
    </source>
</evidence>
<name>A0A318JBL3_9BURK</name>